<evidence type="ECO:0000256" key="3">
    <source>
        <dbReference type="ARBA" id="ARBA00022448"/>
    </source>
</evidence>
<feature type="domain" description="AAA+ ATPase" evidence="19">
    <location>
        <begin position="685"/>
        <end position="820"/>
    </location>
</feature>
<evidence type="ECO:0000256" key="17">
    <source>
        <dbReference type="ARBA" id="ARBA00064205"/>
    </source>
</evidence>
<keyword evidence="10" id="KW-0653">Protein transport</keyword>
<dbReference type="Pfam" id="PF00004">
    <property type="entry name" value="AAA"/>
    <property type="match status" value="2"/>
</dbReference>
<evidence type="ECO:0000256" key="6">
    <source>
        <dbReference type="ARBA" id="ARBA00022737"/>
    </source>
</evidence>
<dbReference type="InterPro" id="IPR003959">
    <property type="entry name" value="ATPase_AAA_core"/>
</dbReference>
<dbReference type="GO" id="GO:0016558">
    <property type="term" value="P:protein import into peroxisome matrix"/>
    <property type="evidence" value="ECO:0007669"/>
    <property type="project" value="TreeGrafter"/>
</dbReference>
<dbReference type="InterPro" id="IPR003960">
    <property type="entry name" value="ATPase_AAA_CS"/>
</dbReference>
<dbReference type="GO" id="GO:0005829">
    <property type="term" value="C:cytosol"/>
    <property type="evidence" value="ECO:0007669"/>
    <property type="project" value="UniProtKB-SubCell"/>
</dbReference>
<name>A0A0J1BBZ6_9TREE</name>
<feature type="compositionally biased region" description="Basic and acidic residues" evidence="18">
    <location>
        <begin position="877"/>
        <end position="921"/>
    </location>
</feature>
<dbReference type="Gene3D" id="3.10.330.10">
    <property type="match status" value="1"/>
</dbReference>
<evidence type="ECO:0000313" key="20">
    <source>
        <dbReference type="EMBL" id="KLT45534.1"/>
    </source>
</evidence>
<dbReference type="CDD" id="cd19526">
    <property type="entry name" value="RecA-like_PEX1_r2"/>
    <property type="match status" value="1"/>
</dbReference>
<evidence type="ECO:0000313" key="21">
    <source>
        <dbReference type="Proteomes" id="UP000053611"/>
    </source>
</evidence>
<dbReference type="PROSITE" id="PS00674">
    <property type="entry name" value="AAA"/>
    <property type="match status" value="1"/>
</dbReference>
<evidence type="ECO:0000256" key="13">
    <source>
        <dbReference type="ARBA" id="ARBA00032509"/>
    </source>
</evidence>
<dbReference type="STRING" id="879819.A0A0J1BBZ6"/>
<evidence type="ECO:0000256" key="18">
    <source>
        <dbReference type="SAM" id="MobiDB-lite"/>
    </source>
</evidence>
<keyword evidence="3" id="KW-0813">Transport</keyword>
<dbReference type="InterPro" id="IPR003593">
    <property type="entry name" value="AAA+_ATPase"/>
</dbReference>
<feature type="region of interest" description="Disordered" evidence="18">
    <location>
        <begin position="292"/>
        <end position="318"/>
    </location>
</feature>
<evidence type="ECO:0000256" key="7">
    <source>
        <dbReference type="ARBA" id="ARBA00022741"/>
    </source>
</evidence>
<evidence type="ECO:0000256" key="8">
    <source>
        <dbReference type="ARBA" id="ARBA00022801"/>
    </source>
</evidence>
<evidence type="ECO:0000256" key="16">
    <source>
        <dbReference type="ARBA" id="ARBA00048778"/>
    </source>
</evidence>
<accession>A0A0J1BBZ6</accession>
<dbReference type="InterPro" id="IPR015342">
    <property type="entry name" value="PEX1-N_C-lobe"/>
</dbReference>
<evidence type="ECO:0000256" key="2">
    <source>
        <dbReference type="ARBA" id="ARBA00006914"/>
    </source>
</evidence>
<evidence type="ECO:0000256" key="4">
    <source>
        <dbReference type="ARBA" id="ARBA00022490"/>
    </source>
</evidence>
<protein>
    <recommendedName>
        <fullName evidence="14">Peroxisomal ATPase PEX1</fullName>
    </recommendedName>
    <alternativeName>
        <fullName evidence="13">Peroxin-1</fullName>
    </alternativeName>
</protein>
<dbReference type="FunFam" id="3.40.50.300:FF:000149">
    <property type="entry name" value="Nuclear valosin-containing protein-like"/>
    <property type="match status" value="1"/>
</dbReference>
<evidence type="ECO:0000256" key="5">
    <source>
        <dbReference type="ARBA" id="ARBA00022593"/>
    </source>
</evidence>
<dbReference type="SUPFAM" id="SSF52540">
    <property type="entry name" value="P-loop containing nucleoside triphosphate hydrolases"/>
    <property type="match status" value="2"/>
</dbReference>
<dbReference type="Gene3D" id="1.10.8.60">
    <property type="match status" value="2"/>
</dbReference>
<dbReference type="PANTHER" id="PTHR23077:SF12">
    <property type="entry name" value="PEROXISOMAL ATPASE PEX1"/>
    <property type="match status" value="1"/>
</dbReference>
<comment type="similarity">
    <text evidence="2">Belongs to the AAA ATPase family.</text>
</comment>
<keyword evidence="11" id="KW-0472">Membrane</keyword>
<evidence type="ECO:0000256" key="14">
    <source>
        <dbReference type="ARBA" id="ARBA00034532"/>
    </source>
</evidence>
<dbReference type="GO" id="GO:0005524">
    <property type="term" value="F:ATP binding"/>
    <property type="evidence" value="ECO:0007669"/>
    <property type="project" value="UniProtKB-KW"/>
</dbReference>
<dbReference type="Gene3D" id="3.40.50.300">
    <property type="entry name" value="P-loop containing nucleotide triphosphate hydrolases"/>
    <property type="match status" value="2"/>
</dbReference>
<dbReference type="AlphaFoldDB" id="A0A0J1BBZ6"/>
<keyword evidence="7" id="KW-0547">Nucleotide-binding</keyword>
<gene>
    <name evidence="20" type="ORF">CC85DRAFT_282620</name>
</gene>
<dbReference type="Pfam" id="PF09262">
    <property type="entry name" value="PEX-1N"/>
    <property type="match status" value="1"/>
</dbReference>
<comment type="catalytic activity">
    <reaction evidence="16">
        <text>ATP + H2O = ADP + phosphate + H(+)</text>
        <dbReference type="Rhea" id="RHEA:13065"/>
        <dbReference type="ChEBI" id="CHEBI:15377"/>
        <dbReference type="ChEBI" id="CHEBI:15378"/>
        <dbReference type="ChEBI" id="CHEBI:30616"/>
        <dbReference type="ChEBI" id="CHEBI:43474"/>
        <dbReference type="ChEBI" id="CHEBI:456216"/>
    </reaction>
    <physiologicalReaction direction="left-to-right" evidence="16">
        <dbReference type="Rhea" id="RHEA:13066"/>
    </physiologicalReaction>
</comment>
<keyword evidence="8" id="KW-0378">Hydrolase</keyword>
<feature type="region of interest" description="Disordered" evidence="18">
    <location>
        <begin position="875"/>
        <end position="946"/>
    </location>
</feature>
<feature type="region of interest" description="Disordered" evidence="18">
    <location>
        <begin position="1017"/>
        <end position="1039"/>
    </location>
</feature>
<feature type="domain" description="AAA+ ATPase" evidence="19">
    <location>
        <begin position="405"/>
        <end position="550"/>
    </location>
</feature>
<feature type="compositionally biased region" description="Basic and acidic residues" evidence="18">
    <location>
        <begin position="192"/>
        <end position="201"/>
    </location>
</feature>
<feature type="compositionally biased region" description="Low complexity" evidence="18">
    <location>
        <begin position="210"/>
        <end position="222"/>
    </location>
</feature>
<dbReference type="RefSeq" id="XP_018282025.1">
    <property type="nucleotide sequence ID" value="XM_018422049.1"/>
</dbReference>
<evidence type="ECO:0000256" key="9">
    <source>
        <dbReference type="ARBA" id="ARBA00022840"/>
    </source>
</evidence>
<dbReference type="InterPro" id="IPR029067">
    <property type="entry name" value="CDC48_domain_2-like_sf"/>
</dbReference>
<dbReference type="InterPro" id="IPR027417">
    <property type="entry name" value="P-loop_NTPase"/>
</dbReference>
<feature type="region of interest" description="Disordered" evidence="18">
    <location>
        <begin position="191"/>
        <end position="222"/>
    </location>
</feature>
<dbReference type="InterPro" id="IPR041569">
    <property type="entry name" value="AAA_lid_3"/>
</dbReference>
<comment type="subcellular location">
    <subcellularLocation>
        <location evidence="1">Cytoplasm</location>
        <location evidence="1">Cytosol</location>
    </subcellularLocation>
    <subcellularLocation>
        <location evidence="15">Peroxisome membrane</location>
    </subcellularLocation>
</comment>
<evidence type="ECO:0000256" key="11">
    <source>
        <dbReference type="ARBA" id="ARBA00023136"/>
    </source>
</evidence>
<keyword evidence="6" id="KW-0677">Repeat</keyword>
<evidence type="ECO:0000256" key="15">
    <source>
        <dbReference type="ARBA" id="ARBA00046271"/>
    </source>
</evidence>
<dbReference type="PANTHER" id="PTHR23077">
    <property type="entry name" value="AAA-FAMILY ATPASE"/>
    <property type="match status" value="1"/>
</dbReference>
<dbReference type="InterPro" id="IPR050168">
    <property type="entry name" value="AAA_ATPase_domain"/>
</dbReference>
<evidence type="ECO:0000256" key="10">
    <source>
        <dbReference type="ARBA" id="ARBA00022927"/>
    </source>
</evidence>
<dbReference type="SMART" id="SM00382">
    <property type="entry name" value="AAA"/>
    <property type="match status" value="2"/>
</dbReference>
<dbReference type="EMBL" id="KQ087181">
    <property type="protein sequence ID" value="KLT45534.1"/>
    <property type="molecule type" value="Genomic_DNA"/>
</dbReference>
<dbReference type="GO" id="GO:0016887">
    <property type="term" value="F:ATP hydrolysis activity"/>
    <property type="evidence" value="ECO:0007669"/>
    <property type="project" value="InterPro"/>
</dbReference>
<sequence>MARKAAVKYRSLRSNLVHLPLSLYASLAQSQTRPQSLILHLAPLVPASSSRRAPQPAYLGWSGLAAASSLSGIGGSQLETIEVDPEVALNYGWAEGTILEISIIHNPTKARSVSVTPLSTDDWEILEQNANYLENNLLGQLRAAQKGQEIDVWVMGRTKIRIRVDATNPPTSASSAVLVNFETEIYVAPRPRGQDAPKEAPKVVAPPPVARANSGTGKGSAAATKGATLRIVPPKVAAQWGPAELSAEDAHTVGADKVAFVAPATLNKVRARLGEHQDGTPLLVNLRVKRDEEKKKEEEAAVAEPAAEGQEQPEEEPPLEAWLAAWDEMPAGCMALSGELEPEWKSWGVAKLGLATQKSSKSKANGHRSAPVLEVDAEKKPILAGVGETIEKALSYFRRGAFVGHARPLLLTGAKGSGKTAIAKAVAETLQADRSVLAELIYDDVGRLDSDARVNSLKETMGKWIEDARRQSPCILMLDNLDLILGPESELGGASSNAAILAEHFTKLFAASALPKGMLVLATATGSAGLHPLLTSKHIFGESMKVPPPKQETRREILEAIVKSQQEDSVHAHSEDEEALDYVTLAQLTEGYSASDLNDLVTGALQQSMIRGAKEGNVDAPLHMDDFIAAQEAFTPISLRGISLQKSDVRWADIGGLHDARQILRETLEWPTKYARIFAKCPLRLRSGLLLYGYPGCGKTLLASAVAKETGLNFISVKGPEILNKYIGASEQSVRDLFERASAAKPCVLFFDEFDSIAPKRGHDSTGVTDRVVNQMLTEMDGAQGLDGVYVLAATSRPDLIDPALLRPGRLDKSILCDMPSVQDRLEILQSFTKKLECSPSIDFEQLAVDTEGFSGADLQALVYNAHLDVVHTVLNKPEDEPKGKGKATDNGKSKGKAVDKGKGKGKAVDVEDSGKGKGKEANGSAEPSKPKPYHQLQPEETPITSAQRAAFTERIETIVSSTNQAQGDGEEVVEKKKMETPAIEERHLRMALMNMRPSVSAQERARFGRIYHSFVADRDGNLPNGEGTRDTGTRTSLQ</sequence>
<dbReference type="Proteomes" id="UP000053611">
    <property type="component" value="Unassembled WGS sequence"/>
</dbReference>
<dbReference type="SUPFAM" id="SSF54585">
    <property type="entry name" value="Cdc48 domain 2-like"/>
    <property type="match status" value="1"/>
</dbReference>
<comment type="subunit">
    <text evidence="17">Interacts with PEX6; forming the PEX1-PEX6 AAA ATPase complex, which is composed of a heterohexamer formed by a trimer of PEX1-PEX6 dimers.</text>
</comment>
<dbReference type="GO" id="GO:0005778">
    <property type="term" value="C:peroxisomal membrane"/>
    <property type="evidence" value="ECO:0007669"/>
    <property type="project" value="UniProtKB-SubCell"/>
</dbReference>
<keyword evidence="4" id="KW-0963">Cytoplasm</keyword>
<dbReference type="OrthoDB" id="2187at2759"/>
<dbReference type="GeneID" id="28982652"/>
<evidence type="ECO:0000256" key="1">
    <source>
        <dbReference type="ARBA" id="ARBA00004514"/>
    </source>
</evidence>
<reference evidence="20 21" key="1">
    <citation type="submission" date="2015-03" db="EMBL/GenBank/DDBJ databases">
        <title>Genomics and transcriptomics of the oil-accumulating basidiomycete yeast T. oleaginosus allow insights into substrate utilization and the diverse evolutionary trajectories of mating systems in fungi.</title>
        <authorList>
            <consortium name="DOE Joint Genome Institute"/>
            <person name="Kourist R."/>
            <person name="Kracht O."/>
            <person name="Bracharz F."/>
            <person name="Lipzen A."/>
            <person name="Nolan M."/>
            <person name="Ohm R."/>
            <person name="Grigoriev I."/>
            <person name="Sun S."/>
            <person name="Heitman J."/>
            <person name="Bruck T."/>
            <person name="Nowrousian M."/>
        </authorList>
    </citation>
    <scope>NUCLEOTIDE SEQUENCE [LARGE SCALE GENOMIC DNA]</scope>
    <source>
        <strain evidence="20 21">IBC0246</strain>
    </source>
</reference>
<evidence type="ECO:0000256" key="12">
    <source>
        <dbReference type="ARBA" id="ARBA00023140"/>
    </source>
</evidence>
<evidence type="ECO:0000259" key="19">
    <source>
        <dbReference type="SMART" id="SM00382"/>
    </source>
</evidence>
<proteinExistence type="inferred from homology"/>
<keyword evidence="21" id="KW-1185">Reference proteome</keyword>
<keyword evidence="12" id="KW-0576">Peroxisome</keyword>
<dbReference type="Pfam" id="PF17862">
    <property type="entry name" value="AAA_lid_3"/>
    <property type="match status" value="1"/>
</dbReference>
<keyword evidence="5" id="KW-0962">Peroxisome biogenesis</keyword>
<organism evidence="20 21">
    <name type="scientific">Cutaneotrichosporon oleaginosum</name>
    <dbReference type="NCBI Taxonomy" id="879819"/>
    <lineage>
        <taxon>Eukaryota</taxon>
        <taxon>Fungi</taxon>
        <taxon>Dikarya</taxon>
        <taxon>Basidiomycota</taxon>
        <taxon>Agaricomycotina</taxon>
        <taxon>Tremellomycetes</taxon>
        <taxon>Trichosporonales</taxon>
        <taxon>Trichosporonaceae</taxon>
        <taxon>Cutaneotrichosporon</taxon>
    </lineage>
</organism>
<dbReference type="FunFam" id="1.10.8.60:FF:000105">
    <property type="entry name" value="PeRoXisome assembly factor"/>
    <property type="match status" value="1"/>
</dbReference>
<keyword evidence="9" id="KW-0067">ATP-binding</keyword>